<dbReference type="Pfam" id="PF00005">
    <property type="entry name" value="ABC_tran"/>
    <property type="match status" value="1"/>
</dbReference>
<dbReference type="eggNOG" id="KOG0927">
    <property type="taxonomic scope" value="Eukaryota"/>
</dbReference>
<dbReference type="Gramene" id="ORUFI05G09800.1">
    <property type="protein sequence ID" value="ORUFI05G09800.1"/>
    <property type="gene ID" value="ORUFI05G09800"/>
</dbReference>
<accession>A0A0E0PJM7</accession>
<protein>
    <recommendedName>
        <fullName evidence="2">ABC transporter domain-containing protein</fullName>
    </recommendedName>
</protein>
<dbReference type="InterPro" id="IPR051309">
    <property type="entry name" value="ABCF_ATPase"/>
</dbReference>
<keyword evidence="4" id="KW-1185">Reference proteome</keyword>
<proteinExistence type="predicted"/>
<reference evidence="4" key="1">
    <citation type="submission" date="2013-06" db="EMBL/GenBank/DDBJ databases">
        <authorList>
            <person name="Zhao Q."/>
        </authorList>
    </citation>
    <scope>NUCLEOTIDE SEQUENCE</scope>
    <source>
        <strain evidence="4">cv. W1943</strain>
    </source>
</reference>
<dbReference type="PANTHER" id="PTHR42855">
    <property type="entry name" value="ABC TRANSPORTER ATP-BINDING SUBUNIT"/>
    <property type="match status" value="1"/>
</dbReference>
<dbReference type="EnsemblPlants" id="ORUFI05G09800.1">
    <property type="protein sequence ID" value="ORUFI05G09800.1"/>
    <property type="gene ID" value="ORUFI05G09800"/>
</dbReference>
<evidence type="ECO:0000313" key="4">
    <source>
        <dbReference type="Proteomes" id="UP000008022"/>
    </source>
</evidence>
<evidence type="ECO:0000256" key="1">
    <source>
        <dbReference type="SAM" id="MobiDB-lite"/>
    </source>
</evidence>
<feature type="region of interest" description="Disordered" evidence="1">
    <location>
        <begin position="40"/>
        <end position="62"/>
    </location>
</feature>
<dbReference type="Proteomes" id="UP000008022">
    <property type="component" value="Unassembled WGS sequence"/>
</dbReference>
<dbReference type="STRING" id="4529.A0A0E0PJM7"/>
<dbReference type="Gene3D" id="3.40.50.300">
    <property type="entry name" value="P-loop containing nucleotide triphosphate hydrolases"/>
    <property type="match status" value="1"/>
</dbReference>
<dbReference type="InterPro" id="IPR003439">
    <property type="entry name" value="ABC_transporter-like_ATP-bd"/>
</dbReference>
<reference evidence="3" key="2">
    <citation type="submission" date="2015-06" db="UniProtKB">
        <authorList>
            <consortium name="EnsemblPlants"/>
        </authorList>
    </citation>
    <scope>IDENTIFICATION</scope>
</reference>
<evidence type="ECO:0000313" key="3">
    <source>
        <dbReference type="EnsemblPlants" id="ORUFI05G09800.1"/>
    </source>
</evidence>
<name>A0A0E0PJM7_ORYRU</name>
<dbReference type="GO" id="GO:0016887">
    <property type="term" value="F:ATP hydrolysis activity"/>
    <property type="evidence" value="ECO:0007669"/>
    <property type="project" value="InterPro"/>
</dbReference>
<dbReference type="AlphaFoldDB" id="A0A0E0PJM7"/>
<feature type="domain" description="ABC transporter" evidence="2">
    <location>
        <begin position="84"/>
        <end position="178"/>
    </location>
</feature>
<dbReference type="SUPFAM" id="SSF52540">
    <property type="entry name" value="P-loop containing nucleoside triphosphate hydrolases"/>
    <property type="match status" value="1"/>
</dbReference>
<sequence length="228" mass="24653">MGRAVGALVASASASPAPLHALNGLVASIRSPWTSSTRAASTAPLGVRPPPPLPSTLLPRVPDPLRRHATAHEHLEVLKGVTVLKDVSWEVQRGEKVRLVSVNSASKTTHLRIAAGLEDPDTGNVVKAKKNVRIASLSQEFEVCALPTIREEFLAAFEEEMEVRSRLEKVQAALEGATEDMDLGRLLDELDLLQRRSQDVEVKIQKLMPKLGFAPQDTDRLVASSGGR</sequence>
<dbReference type="OMA" id="EFEVCAL"/>
<dbReference type="PANTHER" id="PTHR42855:SF1">
    <property type="entry name" value="ABC TRANSPORTER DOMAIN-CONTAINING PROTEIN"/>
    <property type="match status" value="1"/>
</dbReference>
<dbReference type="InterPro" id="IPR027417">
    <property type="entry name" value="P-loop_NTPase"/>
</dbReference>
<evidence type="ECO:0000259" key="2">
    <source>
        <dbReference type="Pfam" id="PF00005"/>
    </source>
</evidence>
<dbReference type="GO" id="GO:0005524">
    <property type="term" value="F:ATP binding"/>
    <property type="evidence" value="ECO:0007669"/>
    <property type="project" value="InterPro"/>
</dbReference>
<dbReference type="HOGENOM" id="CLU_1221372_0_0_1"/>
<organism evidence="3 4">
    <name type="scientific">Oryza rufipogon</name>
    <name type="common">Brownbeard rice</name>
    <name type="synonym">Asian wild rice</name>
    <dbReference type="NCBI Taxonomy" id="4529"/>
    <lineage>
        <taxon>Eukaryota</taxon>
        <taxon>Viridiplantae</taxon>
        <taxon>Streptophyta</taxon>
        <taxon>Embryophyta</taxon>
        <taxon>Tracheophyta</taxon>
        <taxon>Spermatophyta</taxon>
        <taxon>Magnoliopsida</taxon>
        <taxon>Liliopsida</taxon>
        <taxon>Poales</taxon>
        <taxon>Poaceae</taxon>
        <taxon>BOP clade</taxon>
        <taxon>Oryzoideae</taxon>
        <taxon>Oryzeae</taxon>
        <taxon>Oryzinae</taxon>
        <taxon>Oryza</taxon>
    </lineage>
</organism>